<dbReference type="InterPro" id="IPR014861">
    <property type="entry name" value="CNP1-like_dom"/>
</dbReference>
<keyword evidence="1" id="KW-0732">Signal</keyword>
<accession>A0A7V8FPW0</accession>
<dbReference type="EMBL" id="WNDQ01000016">
    <property type="protein sequence ID" value="KAF1021988.1"/>
    <property type="molecule type" value="Genomic_DNA"/>
</dbReference>
<name>A0A7V8FPW0_9BURK</name>
<sequence>MTSKAYALASLLLLAPACGVFAQELPPPDDYESRQWVESEAPPPPAFDLDRLIPIDVGPRSNLHYGIDPKTIQITHQDGLVRYVLVARSNSGTINVRYDAIRCATSEIKTYAYANSADGGWQRQDNPPWRPLEGRLSASYAQALVDGGMCVGKSVNGPVPHMIDALKRGGIPTQQS</sequence>
<proteinExistence type="predicted"/>
<reference evidence="4" key="1">
    <citation type="journal article" date="2020" name="MBio">
        <title>Horizontal gene transfer to a defensive symbiont with a reduced genome amongst a multipartite beetle microbiome.</title>
        <authorList>
            <person name="Waterworth S.C."/>
            <person name="Florez L.V."/>
            <person name="Rees E.R."/>
            <person name="Hertweck C."/>
            <person name="Kaltenpoth M."/>
            <person name="Kwan J.C."/>
        </authorList>
    </citation>
    <scope>NUCLEOTIDE SEQUENCE [LARGE SCALE GENOMIC DNA]</scope>
</reference>
<evidence type="ECO:0000259" key="2">
    <source>
        <dbReference type="Pfam" id="PF08750"/>
    </source>
</evidence>
<dbReference type="Proteomes" id="UP000461670">
    <property type="component" value="Unassembled WGS sequence"/>
</dbReference>
<evidence type="ECO:0000313" key="4">
    <source>
        <dbReference type="Proteomes" id="UP000461670"/>
    </source>
</evidence>
<comment type="caution">
    <text evidence="3">The sequence shown here is derived from an EMBL/GenBank/DDBJ whole genome shotgun (WGS) entry which is preliminary data.</text>
</comment>
<evidence type="ECO:0000313" key="3">
    <source>
        <dbReference type="EMBL" id="KAF1021988.1"/>
    </source>
</evidence>
<feature type="chain" id="PRO_5030562205" description="CNP1-like uncharacterized domain-containing protein" evidence="1">
    <location>
        <begin position="23"/>
        <end position="176"/>
    </location>
</feature>
<protein>
    <recommendedName>
        <fullName evidence="2">CNP1-like uncharacterized domain-containing protein</fullName>
    </recommendedName>
</protein>
<evidence type="ECO:0000256" key="1">
    <source>
        <dbReference type="SAM" id="SignalP"/>
    </source>
</evidence>
<feature type="signal peptide" evidence="1">
    <location>
        <begin position="1"/>
        <end position="22"/>
    </location>
</feature>
<dbReference type="AlphaFoldDB" id="A0A7V8FPW0"/>
<feature type="domain" description="CNP1-like uncharacterised" evidence="2">
    <location>
        <begin position="32"/>
        <end position="167"/>
    </location>
</feature>
<organism evidence="3 4">
    <name type="scientific">Paracidovorax wautersii</name>
    <dbReference type="NCBI Taxonomy" id="1177982"/>
    <lineage>
        <taxon>Bacteria</taxon>
        <taxon>Pseudomonadati</taxon>
        <taxon>Pseudomonadota</taxon>
        <taxon>Betaproteobacteria</taxon>
        <taxon>Burkholderiales</taxon>
        <taxon>Comamonadaceae</taxon>
        <taxon>Paracidovorax</taxon>
    </lineage>
</organism>
<dbReference type="Pfam" id="PF08750">
    <property type="entry name" value="CNP1"/>
    <property type="match status" value="1"/>
</dbReference>
<gene>
    <name evidence="3" type="ORF">GAK30_01490</name>
</gene>